<dbReference type="PANTHER" id="PTHR32552">
    <property type="entry name" value="FERRICHROME IRON RECEPTOR-RELATED"/>
    <property type="match status" value="1"/>
</dbReference>
<keyword evidence="15" id="KW-0675">Receptor</keyword>
<dbReference type="Proteomes" id="UP000247485">
    <property type="component" value="Unassembled WGS sequence"/>
</dbReference>
<evidence type="ECO:0000313" key="15">
    <source>
        <dbReference type="EMBL" id="PXW46983.1"/>
    </source>
</evidence>
<evidence type="ECO:0000256" key="11">
    <source>
        <dbReference type="PROSITE-ProRule" id="PRU01360"/>
    </source>
</evidence>
<sequence>MSTHTAAQHHASTDRSEPIESANFSGFPALLVGLCCLLPLNVLAAESEVQEKKRTDSSYQDQDLMIVTGEKTARSLLDTGSSVEVFDSRRIDSMPGAETVSDLMRMTANTVDIGIGNDLPTVRGVDGSGPSTGAGAFLSGTRPRLGLSLDGRSLTYNEQAYGPQSLWDMERVEIFRGPQSYIQGRNAIAGAIVMTSKDPDFGWESAFKGGAGNQHSSQLAAMVNAPLIEEQLAFRASVDRQRRRSDIDLPAYDPVGDPSEVQTTNARAKLLFNPAGLRNLTTKLTFNHSDSGAPQNESLNPMPHPTNPRHDWRRAVFKSNVNSGIWDLAWEGDDGLRLENRFIYTGFHINRYVADGLPKAKIDGSEVHVEPVVHFGNSDSRLRGFAGLRYFDASQDESVYIFGGSTFTDDTRTSSAYGELTWAVTPQVDITTSTRLEREHRKRLGGSQSVRIDFDETYNVFLPKLDVAWKPEANQTWGARVARGYNAGGAGITLSAPITSYTYDSEYVWNYELYTRHALNDGNVVLTGNLFYNDYKDMQLPYYLAANSTVIRNADKVETWGAEMGATWTPRWDLELSGNIGLLKTKIAEFPGSGVEGHELARAPAYTANVGAAWQVASGWELSGNVAFSDSYYSAYDNDSRGRIGSYWSANAQLAYTFMYGRAALFAQNLFDSDRKVMVSSNDVYTAIQQRSRLVGAAVELRF</sequence>
<dbReference type="PROSITE" id="PS52016">
    <property type="entry name" value="TONB_DEPENDENT_REC_3"/>
    <property type="match status" value="1"/>
</dbReference>
<evidence type="ECO:0000256" key="12">
    <source>
        <dbReference type="RuleBase" id="RU003357"/>
    </source>
</evidence>
<keyword evidence="4" id="KW-0410">Iron transport</keyword>
<dbReference type="GO" id="GO:0006826">
    <property type="term" value="P:iron ion transport"/>
    <property type="evidence" value="ECO:0007669"/>
    <property type="project" value="UniProtKB-KW"/>
</dbReference>
<dbReference type="InterPro" id="IPR036942">
    <property type="entry name" value="Beta-barrel_TonB_sf"/>
</dbReference>
<keyword evidence="3 11" id="KW-1134">Transmembrane beta strand</keyword>
<evidence type="ECO:0000256" key="6">
    <source>
        <dbReference type="ARBA" id="ARBA00023004"/>
    </source>
</evidence>
<dbReference type="PANTHER" id="PTHR32552:SF81">
    <property type="entry name" value="TONB-DEPENDENT OUTER MEMBRANE RECEPTOR"/>
    <property type="match status" value="1"/>
</dbReference>
<proteinExistence type="inferred from homology"/>
<protein>
    <submittedName>
        <fullName evidence="15">Outer membrane receptor protein involved in Fe transport</fullName>
    </submittedName>
</protein>
<evidence type="ECO:0000256" key="4">
    <source>
        <dbReference type="ARBA" id="ARBA00022496"/>
    </source>
</evidence>
<evidence type="ECO:0000256" key="1">
    <source>
        <dbReference type="ARBA" id="ARBA00004571"/>
    </source>
</evidence>
<feature type="domain" description="TonB-dependent receptor-like beta-barrel" evidence="13">
    <location>
        <begin position="282"/>
        <end position="670"/>
    </location>
</feature>
<keyword evidence="2 11" id="KW-0813">Transport</keyword>
<gene>
    <name evidence="15" type="ORF">DET57_10441</name>
</gene>
<keyword evidence="5 11" id="KW-0812">Transmembrane</keyword>
<dbReference type="Pfam" id="PF00593">
    <property type="entry name" value="TonB_dep_Rec_b-barrel"/>
    <property type="match status" value="1"/>
</dbReference>
<dbReference type="GO" id="GO:0009279">
    <property type="term" value="C:cell outer membrane"/>
    <property type="evidence" value="ECO:0007669"/>
    <property type="project" value="UniProtKB-SubCell"/>
</dbReference>
<comment type="caution">
    <text evidence="15">The sequence shown here is derived from an EMBL/GenBank/DDBJ whole genome shotgun (WGS) entry which is preliminary data.</text>
</comment>
<evidence type="ECO:0000256" key="3">
    <source>
        <dbReference type="ARBA" id="ARBA00022452"/>
    </source>
</evidence>
<dbReference type="Pfam" id="PF07715">
    <property type="entry name" value="Plug"/>
    <property type="match status" value="1"/>
</dbReference>
<name>A0A318G5P3_KLEOX</name>
<dbReference type="InterPro" id="IPR000531">
    <property type="entry name" value="Beta-barrel_TonB"/>
</dbReference>
<evidence type="ECO:0000313" key="16">
    <source>
        <dbReference type="Proteomes" id="UP000247485"/>
    </source>
</evidence>
<evidence type="ECO:0000259" key="13">
    <source>
        <dbReference type="Pfam" id="PF00593"/>
    </source>
</evidence>
<dbReference type="RefSeq" id="WP_110273149.1">
    <property type="nucleotide sequence ID" value="NZ_QJJG01000004.1"/>
</dbReference>
<dbReference type="EMBL" id="QJJG01000004">
    <property type="protein sequence ID" value="PXW46983.1"/>
    <property type="molecule type" value="Genomic_DNA"/>
</dbReference>
<evidence type="ECO:0000259" key="14">
    <source>
        <dbReference type="Pfam" id="PF07715"/>
    </source>
</evidence>
<evidence type="ECO:0000256" key="10">
    <source>
        <dbReference type="ARBA" id="ARBA00023237"/>
    </source>
</evidence>
<dbReference type="InterPro" id="IPR012910">
    <property type="entry name" value="Plug_dom"/>
</dbReference>
<keyword evidence="8 12" id="KW-0798">TonB box</keyword>
<evidence type="ECO:0000256" key="7">
    <source>
        <dbReference type="ARBA" id="ARBA00023065"/>
    </source>
</evidence>
<evidence type="ECO:0000256" key="9">
    <source>
        <dbReference type="ARBA" id="ARBA00023136"/>
    </source>
</evidence>
<keyword evidence="6" id="KW-0408">Iron</keyword>
<dbReference type="SUPFAM" id="SSF56935">
    <property type="entry name" value="Porins"/>
    <property type="match status" value="1"/>
</dbReference>
<dbReference type="AlphaFoldDB" id="A0A318G5P3"/>
<dbReference type="Gene3D" id="2.40.170.20">
    <property type="entry name" value="TonB-dependent receptor, beta-barrel domain"/>
    <property type="match status" value="1"/>
</dbReference>
<comment type="subcellular location">
    <subcellularLocation>
        <location evidence="1 11">Cell outer membrane</location>
        <topology evidence="1 11">Multi-pass membrane protein</topology>
    </subcellularLocation>
</comment>
<evidence type="ECO:0000256" key="2">
    <source>
        <dbReference type="ARBA" id="ARBA00022448"/>
    </source>
</evidence>
<dbReference type="InterPro" id="IPR039426">
    <property type="entry name" value="TonB-dep_rcpt-like"/>
</dbReference>
<evidence type="ECO:0000256" key="8">
    <source>
        <dbReference type="ARBA" id="ARBA00023077"/>
    </source>
</evidence>
<accession>A0A318G5P3</accession>
<keyword evidence="10 11" id="KW-0998">Cell outer membrane</keyword>
<evidence type="ECO:0000256" key="5">
    <source>
        <dbReference type="ARBA" id="ARBA00022692"/>
    </source>
</evidence>
<reference evidence="15 16" key="1">
    <citation type="submission" date="2018-05" db="EMBL/GenBank/DDBJ databases">
        <title>Freshwater and sediment microbial communities from various areas in North America, analyzing microbe dynamics in response to fracking.</title>
        <authorList>
            <person name="Lamendella R."/>
        </authorList>
    </citation>
    <scope>NUCLEOTIDE SEQUENCE [LARGE SCALE GENOMIC DNA]</scope>
    <source>
        <strain evidence="15 16">67</strain>
    </source>
</reference>
<keyword evidence="9 11" id="KW-0472">Membrane</keyword>
<keyword evidence="7" id="KW-0406">Ion transport</keyword>
<comment type="similarity">
    <text evidence="11 12">Belongs to the TonB-dependent receptor family.</text>
</comment>
<feature type="domain" description="TonB-dependent receptor plug" evidence="14">
    <location>
        <begin position="76"/>
        <end position="191"/>
    </location>
</feature>
<organism evidence="15 16">
    <name type="scientific">Klebsiella oxytoca</name>
    <dbReference type="NCBI Taxonomy" id="571"/>
    <lineage>
        <taxon>Bacteria</taxon>
        <taxon>Pseudomonadati</taxon>
        <taxon>Pseudomonadota</taxon>
        <taxon>Gammaproteobacteria</taxon>
        <taxon>Enterobacterales</taxon>
        <taxon>Enterobacteriaceae</taxon>
        <taxon>Klebsiella/Raoultella group</taxon>
        <taxon>Klebsiella</taxon>
    </lineage>
</organism>